<comment type="caution">
    <text evidence="2">The sequence shown here is derived from an EMBL/GenBank/DDBJ whole genome shotgun (WGS) entry which is preliminary data.</text>
</comment>
<dbReference type="AlphaFoldDB" id="A0A9X8VET8"/>
<name>A0A9X8VET8_SERMA</name>
<reference evidence="2" key="1">
    <citation type="submission" date="2019-03" db="EMBL/GenBank/DDBJ databases">
        <title>Serratia marcescens strain N2 draft genome.</title>
        <authorList>
            <person name="Yassin A."/>
            <person name="El-Kenawy N."/>
            <person name="Youssef N.H."/>
        </authorList>
    </citation>
    <scope>NUCLEOTIDE SEQUENCE [LARGE SCALE GENOMIC DNA]</scope>
    <source>
        <strain evidence="2">N2</strain>
    </source>
</reference>
<dbReference type="GO" id="GO:0004519">
    <property type="term" value="F:endonuclease activity"/>
    <property type="evidence" value="ECO:0007669"/>
    <property type="project" value="UniProtKB-KW"/>
</dbReference>
<organism evidence="2">
    <name type="scientific">Serratia marcescens</name>
    <dbReference type="NCBI Taxonomy" id="615"/>
    <lineage>
        <taxon>Bacteria</taxon>
        <taxon>Pseudomonadati</taxon>
        <taxon>Pseudomonadota</taxon>
        <taxon>Gammaproteobacteria</taxon>
        <taxon>Enterobacterales</taxon>
        <taxon>Yersiniaceae</taxon>
        <taxon>Serratia</taxon>
    </lineage>
</organism>
<dbReference type="SUPFAM" id="SSF54060">
    <property type="entry name" value="His-Me finger endonucleases"/>
    <property type="match status" value="1"/>
</dbReference>
<protein>
    <submittedName>
        <fullName evidence="2">HNH endonuclease</fullName>
    </submittedName>
</protein>
<dbReference type="Gene3D" id="3.90.75.20">
    <property type="match status" value="1"/>
</dbReference>
<evidence type="ECO:0000259" key="1">
    <source>
        <dbReference type="Pfam" id="PF13392"/>
    </source>
</evidence>
<dbReference type="EMBL" id="SPSG01002968">
    <property type="protein sequence ID" value="TFU69820.1"/>
    <property type="molecule type" value="Genomic_DNA"/>
</dbReference>
<dbReference type="SUPFAM" id="SSF54171">
    <property type="entry name" value="DNA-binding domain"/>
    <property type="match status" value="1"/>
</dbReference>
<dbReference type="InterPro" id="IPR016177">
    <property type="entry name" value="DNA-bd_dom_sf"/>
</dbReference>
<proteinExistence type="predicted"/>
<gene>
    <name evidence="2" type="ORF">E0L31_22175</name>
</gene>
<dbReference type="InterPro" id="IPR003615">
    <property type="entry name" value="HNH_nuc"/>
</dbReference>
<sequence>MTNEEIICWDKVFDFRDGNLIWRARDETSFASKAASKRWHNRYCGKVAGYVVRPPNAKTSYISLRYKGKKRPAHRIIYEMHHGKLPDGCVIDHLDGNGLNNRIENLRAVPQSVNLKNMPVRKDNSAGCTGVFWCARIKRWQSHICIEGRQLHLGCFFTLLDAVSARKSAEITLGYHPNHGRH</sequence>
<feature type="domain" description="HNH nuclease" evidence="1">
    <location>
        <begin position="72"/>
        <end position="114"/>
    </location>
</feature>
<accession>A0A9X8VET8</accession>
<keyword evidence="2" id="KW-0255">Endonuclease</keyword>
<keyword evidence="2" id="KW-0378">Hydrolase</keyword>
<dbReference type="Pfam" id="PF13392">
    <property type="entry name" value="HNH_3"/>
    <property type="match status" value="1"/>
</dbReference>
<dbReference type="InterPro" id="IPR044925">
    <property type="entry name" value="His-Me_finger_sf"/>
</dbReference>
<dbReference type="RefSeq" id="WP_212563396.1">
    <property type="nucleotide sequence ID" value="NZ_SPSG02000076.1"/>
</dbReference>
<keyword evidence="2" id="KW-0540">Nuclease</keyword>
<evidence type="ECO:0000313" key="2">
    <source>
        <dbReference type="EMBL" id="TFU69820.1"/>
    </source>
</evidence>
<dbReference type="GO" id="GO:0003677">
    <property type="term" value="F:DNA binding"/>
    <property type="evidence" value="ECO:0007669"/>
    <property type="project" value="InterPro"/>
</dbReference>